<keyword evidence="1" id="KW-1133">Transmembrane helix</keyword>
<feature type="transmembrane region" description="Helical" evidence="1">
    <location>
        <begin position="224"/>
        <end position="245"/>
    </location>
</feature>
<evidence type="ECO:0000313" key="3">
    <source>
        <dbReference type="Proteomes" id="UP000001542"/>
    </source>
</evidence>
<feature type="transmembrane region" description="Helical" evidence="1">
    <location>
        <begin position="389"/>
        <end position="412"/>
    </location>
</feature>
<keyword evidence="1" id="KW-0812">Transmembrane</keyword>
<dbReference type="VEuPathDB" id="TrichDB:TVAGG3_0995680"/>
<dbReference type="VEuPathDB" id="TrichDB:TVAG_411880"/>
<dbReference type="EMBL" id="DS113699">
    <property type="protein sequence ID" value="EAX97826.1"/>
    <property type="molecule type" value="Genomic_DNA"/>
</dbReference>
<reference evidence="2" key="1">
    <citation type="submission" date="2006-10" db="EMBL/GenBank/DDBJ databases">
        <authorList>
            <person name="Amadeo P."/>
            <person name="Zhao Q."/>
            <person name="Wortman J."/>
            <person name="Fraser-Liggett C."/>
            <person name="Carlton J."/>
        </authorList>
    </citation>
    <scope>NUCLEOTIDE SEQUENCE</scope>
    <source>
        <strain evidence="2">G3</strain>
    </source>
</reference>
<accession>A2FB96</accession>
<protein>
    <recommendedName>
        <fullName evidence="4">PAS domain-containing protein</fullName>
    </recommendedName>
</protein>
<dbReference type="Proteomes" id="UP000001542">
    <property type="component" value="Unassembled WGS sequence"/>
</dbReference>
<evidence type="ECO:0000256" key="1">
    <source>
        <dbReference type="SAM" id="Phobius"/>
    </source>
</evidence>
<dbReference type="InParanoid" id="A2FB96"/>
<feature type="transmembrane region" description="Helical" evidence="1">
    <location>
        <begin position="463"/>
        <end position="487"/>
    </location>
</feature>
<dbReference type="RefSeq" id="XP_001310756.1">
    <property type="nucleotide sequence ID" value="XM_001310755.1"/>
</dbReference>
<gene>
    <name evidence="2" type="ORF">TVAG_411880</name>
</gene>
<evidence type="ECO:0000313" key="2">
    <source>
        <dbReference type="EMBL" id="EAX97826.1"/>
    </source>
</evidence>
<proteinExistence type="predicted"/>
<dbReference type="KEGG" id="tva:4755614"/>
<evidence type="ECO:0008006" key="4">
    <source>
        <dbReference type="Google" id="ProtNLM"/>
    </source>
</evidence>
<dbReference type="AlphaFoldDB" id="A2FB96"/>
<sequence length="1002" mass="115371">MFDAVREKWPDAIELHLFLFALSISESNTLLKRQDIFSSLSCLSKRSFFNELYFLLTLDIYSKYNDDDSTSLQKFSYIESLETVTELMNRYWNYILYDNASLSQNMVYEMYTKVERFKKLYQNLSEFEKQFKFFRLPYYMFISKISCEYEELKDVTISSVQEGVRSYEWIAMDDAEFVNGKFKLNANQFGSTSYQENEPFLNPDKVLYSQRGEKFGHKYTLAEFIITLLTIIVPFGICVWSGFLYSRFIYKLDAKSFYEINQFTYVYSTIEKFFWDIFLNKTNNVSISYDSIHQLLNETTVNESHNFNTKSWLKTQPNIYINFKSMMAAAHKVVYMLPDYSYEQIVQSGNFTLVTNTLQFLTDYLFHRGYSLIDGYHSLIVSHEKSTKVIFLVLEISFGVMLVCFIGIHISLHIKFKLLFSQPLLLKKKIVNQILKSNSNSPNNVSKRFKSDTPFINFFTRQLLSHLISIICSFFFAFCCSGISLLVSRHIYARYKFIMACTSLPSLKVATLLTLTASSLATQENRDYKEHLDYYRMECGAILGIVFPIFTEDFNSSGDLAPNYLIYIESPEVLRLTRDKEGAKYLVTNSALTKLITDSVDVLKNPSLLISCLKIQASHRQENETLLFSLEMENSWKWEEGVAYLYSSFTLLFVVFSILTFIFCTNSIIKVHNAVKFFARFINTLPEKVPWDDGKVMKCIPFPHETISTRALKAMPVGVFATDSKGIVISANWAATNFFPESIIIGQPLGELPTQRVLPSGQTQHFKIDTTSARSYIPNVKKSMKITVIKDITTMHALKAEFTRITKQLATLNDSFFPSSVSTNKDGCTYAESVCSVDVYFPDASDVVENQQFGDKMKEFADRYRTMFSYNNFQWSFNFVFTTYGTFSCDNQHFKDAISFTLHILSERDDVRVGVSGSDGAFVLVNRTTIHGLLVMSPSLPTANALTKYSKVGGVAVDWRVIKMISNSEIEVDTLQKAYIFGREIEYMVFPDGNSLSLFINS</sequence>
<keyword evidence="3" id="KW-1185">Reference proteome</keyword>
<organism evidence="2 3">
    <name type="scientific">Trichomonas vaginalis (strain ATCC PRA-98 / G3)</name>
    <dbReference type="NCBI Taxonomy" id="412133"/>
    <lineage>
        <taxon>Eukaryota</taxon>
        <taxon>Metamonada</taxon>
        <taxon>Parabasalia</taxon>
        <taxon>Trichomonadida</taxon>
        <taxon>Trichomonadidae</taxon>
        <taxon>Trichomonas</taxon>
    </lineage>
</organism>
<name>A2FB96_TRIV3</name>
<reference evidence="2" key="2">
    <citation type="journal article" date="2007" name="Science">
        <title>Draft genome sequence of the sexually transmitted pathogen Trichomonas vaginalis.</title>
        <authorList>
            <person name="Carlton J.M."/>
            <person name="Hirt R.P."/>
            <person name="Silva J.C."/>
            <person name="Delcher A.L."/>
            <person name="Schatz M."/>
            <person name="Zhao Q."/>
            <person name="Wortman J.R."/>
            <person name="Bidwell S.L."/>
            <person name="Alsmark U.C.M."/>
            <person name="Besteiro S."/>
            <person name="Sicheritz-Ponten T."/>
            <person name="Noel C.J."/>
            <person name="Dacks J.B."/>
            <person name="Foster P.G."/>
            <person name="Simillion C."/>
            <person name="Van de Peer Y."/>
            <person name="Miranda-Saavedra D."/>
            <person name="Barton G.J."/>
            <person name="Westrop G.D."/>
            <person name="Mueller S."/>
            <person name="Dessi D."/>
            <person name="Fiori P.L."/>
            <person name="Ren Q."/>
            <person name="Paulsen I."/>
            <person name="Zhang H."/>
            <person name="Bastida-Corcuera F.D."/>
            <person name="Simoes-Barbosa A."/>
            <person name="Brown M.T."/>
            <person name="Hayes R.D."/>
            <person name="Mukherjee M."/>
            <person name="Okumura C.Y."/>
            <person name="Schneider R."/>
            <person name="Smith A.J."/>
            <person name="Vanacova S."/>
            <person name="Villalvazo M."/>
            <person name="Haas B.J."/>
            <person name="Pertea M."/>
            <person name="Feldblyum T.V."/>
            <person name="Utterback T.R."/>
            <person name="Shu C.L."/>
            <person name="Osoegawa K."/>
            <person name="de Jong P.J."/>
            <person name="Hrdy I."/>
            <person name="Horvathova L."/>
            <person name="Zubacova Z."/>
            <person name="Dolezal P."/>
            <person name="Malik S.B."/>
            <person name="Logsdon J.M. Jr."/>
            <person name="Henze K."/>
            <person name="Gupta A."/>
            <person name="Wang C.C."/>
            <person name="Dunne R.L."/>
            <person name="Upcroft J.A."/>
            <person name="Upcroft P."/>
            <person name="White O."/>
            <person name="Salzberg S.L."/>
            <person name="Tang P."/>
            <person name="Chiu C.-H."/>
            <person name="Lee Y.-S."/>
            <person name="Embley T.M."/>
            <person name="Coombs G.H."/>
            <person name="Mottram J.C."/>
            <person name="Tachezy J."/>
            <person name="Fraser-Liggett C.M."/>
            <person name="Johnson P.J."/>
        </authorList>
    </citation>
    <scope>NUCLEOTIDE SEQUENCE [LARGE SCALE GENOMIC DNA]</scope>
    <source>
        <strain evidence="2">G3</strain>
    </source>
</reference>
<feature type="transmembrane region" description="Helical" evidence="1">
    <location>
        <begin position="642"/>
        <end position="663"/>
    </location>
</feature>
<keyword evidence="1" id="KW-0472">Membrane</keyword>